<feature type="domain" description="Nudix hydrolase" evidence="2">
    <location>
        <begin position="2"/>
        <end position="151"/>
    </location>
</feature>
<dbReference type="InterPro" id="IPR015797">
    <property type="entry name" value="NUDIX_hydrolase-like_dom_sf"/>
</dbReference>
<evidence type="ECO:0000313" key="4">
    <source>
        <dbReference type="Proteomes" id="UP000469185"/>
    </source>
</evidence>
<gene>
    <name evidence="3" type="ORF">G1H11_20285</name>
</gene>
<dbReference type="RefSeq" id="WP_163820437.1">
    <property type="nucleotide sequence ID" value="NZ_JAAGOB010000013.1"/>
</dbReference>
<dbReference type="InterPro" id="IPR000086">
    <property type="entry name" value="NUDIX_hydrolase_dom"/>
</dbReference>
<dbReference type="GO" id="GO:0006167">
    <property type="term" value="P:AMP biosynthetic process"/>
    <property type="evidence" value="ECO:0007669"/>
    <property type="project" value="TreeGrafter"/>
</dbReference>
<dbReference type="InterPro" id="IPR020084">
    <property type="entry name" value="NUDIX_hydrolase_CS"/>
</dbReference>
<dbReference type="SUPFAM" id="SSF55811">
    <property type="entry name" value="Nudix"/>
    <property type="match status" value="1"/>
</dbReference>
<dbReference type="PANTHER" id="PTHR21340">
    <property type="entry name" value="DIADENOSINE 5,5-P1,P4-TETRAPHOSPHATE PYROPHOSPHOHYDROLASE MUTT"/>
    <property type="match status" value="1"/>
</dbReference>
<evidence type="ECO:0000256" key="1">
    <source>
        <dbReference type="ARBA" id="ARBA00022801"/>
    </source>
</evidence>
<evidence type="ECO:0000259" key="2">
    <source>
        <dbReference type="PROSITE" id="PS51462"/>
    </source>
</evidence>
<comment type="caution">
    <text evidence="3">The sequence shown here is derived from an EMBL/GenBank/DDBJ whole genome shotgun (WGS) entry which is preliminary data.</text>
</comment>
<dbReference type="GO" id="GO:0004081">
    <property type="term" value="F:bis(5'-nucleosyl)-tetraphosphatase (asymmetrical) activity"/>
    <property type="evidence" value="ECO:0007669"/>
    <property type="project" value="TreeGrafter"/>
</dbReference>
<keyword evidence="1" id="KW-0378">Hydrolase</keyword>
<sequence>MAGKHSAGVLLFRRTGGVLEVLLGHMGGPFWARRDAAAWSVIKGEYEPDEDPQAAARREFEEELGVPAPDTELIELGSVRQSGGKTVAVWAAESDLDPAVVVPGTFELEWPPRSGRRQEFPEVDRVEWFGLAVAGEKIVAAQRAFLERLEQHLAG</sequence>
<organism evidence="3 4">
    <name type="scientific">Phytoactinopolyspora alkaliphila</name>
    <dbReference type="NCBI Taxonomy" id="1783498"/>
    <lineage>
        <taxon>Bacteria</taxon>
        <taxon>Bacillati</taxon>
        <taxon>Actinomycetota</taxon>
        <taxon>Actinomycetes</taxon>
        <taxon>Jiangellales</taxon>
        <taxon>Jiangellaceae</taxon>
        <taxon>Phytoactinopolyspora</taxon>
    </lineage>
</organism>
<keyword evidence="4" id="KW-1185">Reference proteome</keyword>
<dbReference type="Gene3D" id="3.90.79.10">
    <property type="entry name" value="Nucleoside Triphosphate Pyrophosphohydrolase"/>
    <property type="match status" value="1"/>
</dbReference>
<dbReference type="PROSITE" id="PS51462">
    <property type="entry name" value="NUDIX"/>
    <property type="match status" value="1"/>
</dbReference>
<name>A0A6N9YRF7_9ACTN</name>
<evidence type="ECO:0000313" key="3">
    <source>
        <dbReference type="EMBL" id="NED97641.1"/>
    </source>
</evidence>
<dbReference type="PANTHER" id="PTHR21340:SF7">
    <property type="entry name" value="NUDIX HYDROLASE DOMAIN-CONTAINING PROTEIN"/>
    <property type="match status" value="1"/>
</dbReference>
<dbReference type="AlphaFoldDB" id="A0A6N9YRF7"/>
<dbReference type="Pfam" id="PF00293">
    <property type="entry name" value="NUDIX"/>
    <property type="match status" value="1"/>
</dbReference>
<dbReference type="GO" id="GO:0006754">
    <property type="term" value="P:ATP biosynthetic process"/>
    <property type="evidence" value="ECO:0007669"/>
    <property type="project" value="TreeGrafter"/>
</dbReference>
<protein>
    <submittedName>
        <fullName evidence="3">NUDIX domain-containing protein</fullName>
    </submittedName>
</protein>
<dbReference type="CDD" id="cd04662">
    <property type="entry name" value="NUDIX_Hydrolase"/>
    <property type="match status" value="1"/>
</dbReference>
<dbReference type="InterPro" id="IPR051325">
    <property type="entry name" value="Nudix_hydrolase_domain"/>
</dbReference>
<reference evidence="3 4" key="1">
    <citation type="submission" date="2020-02" db="EMBL/GenBank/DDBJ databases">
        <authorList>
            <person name="Li X.-J."/>
            <person name="Feng X.-M."/>
        </authorList>
    </citation>
    <scope>NUCLEOTIDE SEQUENCE [LARGE SCALE GENOMIC DNA]</scope>
    <source>
        <strain evidence="3 4">CGMCC 4.7225</strain>
    </source>
</reference>
<accession>A0A6N9YRF7</accession>
<dbReference type="PROSITE" id="PS00893">
    <property type="entry name" value="NUDIX_BOX"/>
    <property type="match status" value="1"/>
</dbReference>
<proteinExistence type="predicted"/>
<dbReference type="EMBL" id="JAAGOB010000013">
    <property type="protein sequence ID" value="NED97641.1"/>
    <property type="molecule type" value="Genomic_DNA"/>
</dbReference>
<dbReference type="Proteomes" id="UP000469185">
    <property type="component" value="Unassembled WGS sequence"/>
</dbReference>